<comment type="caution">
    <text evidence="5">The sequence shown here is derived from an EMBL/GenBank/DDBJ whole genome shotgun (WGS) entry which is preliminary data.</text>
</comment>
<evidence type="ECO:0000313" key="6">
    <source>
        <dbReference type="Proteomes" id="UP001578633"/>
    </source>
</evidence>
<dbReference type="PANTHER" id="PTHR46910:SF5">
    <property type="entry name" value="ZN(II)2CYS6 TRANSCRIPTION FACTOR (EUROFUNG)"/>
    <property type="match status" value="1"/>
</dbReference>
<feature type="domain" description="Zn(2)-C6 fungal-type" evidence="4">
    <location>
        <begin position="44"/>
        <end position="73"/>
    </location>
</feature>
<evidence type="ECO:0000259" key="4">
    <source>
        <dbReference type="PROSITE" id="PS50048"/>
    </source>
</evidence>
<evidence type="ECO:0000256" key="1">
    <source>
        <dbReference type="ARBA" id="ARBA00022723"/>
    </source>
</evidence>
<dbReference type="EMBL" id="JBHGVX010000010">
    <property type="protein sequence ID" value="KAL1792257.1"/>
    <property type="molecule type" value="Genomic_DNA"/>
</dbReference>
<dbReference type="PROSITE" id="PS00463">
    <property type="entry name" value="ZN2_CY6_FUNGAL_1"/>
    <property type="match status" value="1"/>
</dbReference>
<evidence type="ECO:0000256" key="2">
    <source>
        <dbReference type="ARBA" id="ARBA00023242"/>
    </source>
</evidence>
<feature type="region of interest" description="Disordered" evidence="3">
    <location>
        <begin position="1"/>
        <end position="35"/>
    </location>
</feature>
<dbReference type="CDD" id="cd12148">
    <property type="entry name" value="fungal_TF_MHR"/>
    <property type="match status" value="1"/>
</dbReference>
<dbReference type="Pfam" id="PF00172">
    <property type="entry name" value="Zn_clus"/>
    <property type="match status" value="1"/>
</dbReference>
<organism evidence="5 6">
    <name type="scientific">Alternaria dauci</name>
    <dbReference type="NCBI Taxonomy" id="48095"/>
    <lineage>
        <taxon>Eukaryota</taxon>
        <taxon>Fungi</taxon>
        <taxon>Dikarya</taxon>
        <taxon>Ascomycota</taxon>
        <taxon>Pezizomycotina</taxon>
        <taxon>Dothideomycetes</taxon>
        <taxon>Pleosporomycetidae</taxon>
        <taxon>Pleosporales</taxon>
        <taxon>Pleosporineae</taxon>
        <taxon>Pleosporaceae</taxon>
        <taxon>Alternaria</taxon>
        <taxon>Alternaria sect. Porri</taxon>
    </lineage>
</organism>
<dbReference type="GeneID" id="96090330"/>
<keyword evidence="2" id="KW-0539">Nucleus</keyword>
<keyword evidence="1" id="KW-0479">Metal-binding</keyword>
<dbReference type="PANTHER" id="PTHR46910">
    <property type="entry name" value="TRANSCRIPTION FACTOR PDR1"/>
    <property type="match status" value="1"/>
</dbReference>
<evidence type="ECO:0000313" key="5">
    <source>
        <dbReference type="EMBL" id="KAL1792257.1"/>
    </source>
</evidence>
<dbReference type="InterPro" id="IPR007219">
    <property type="entry name" value="XnlR_reg_dom"/>
</dbReference>
<dbReference type="InterPro" id="IPR001138">
    <property type="entry name" value="Zn2Cys6_DnaBD"/>
</dbReference>
<dbReference type="SMART" id="SM00066">
    <property type="entry name" value="GAL4"/>
    <property type="match status" value="1"/>
</dbReference>
<dbReference type="Pfam" id="PF04082">
    <property type="entry name" value="Fungal_trans"/>
    <property type="match status" value="1"/>
</dbReference>
<dbReference type="RefSeq" id="XP_069302841.1">
    <property type="nucleotide sequence ID" value="XM_069456186.1"/>
</dbReference>
<evidence type="ECO:0000256" key="3">
    <source>
        <dbReference type="SAM" id="MobiDB-lite"/>
    </source>
</evidence>
<protein>
    <recommendedName>
        <fullName evidence="4">Zn(2)-C6 fungal-type domain-containing protein</fullName>
    </recommendedName>
</protein>
<accession>A0ABR3U831</accession>
<proteinExistence type="predicted"/>
<reference evidence="5 6" key="1">
    <citation type="submission" date="2024-09" db="EMBL/GenBank/DDBJ databases">
        <title>T2T genomes of carrot and Alternaria dauci and their utility for understanding host-pathogen interaction during carrot leaf blight disease.</title>
        <authorList>
            <person name="Liu W."/>
            <person name="Xu S."/>
            <person name="Ou C."/>
            <person name="Liu X."/>
            <person name="Zhuang F."/>
            <person name="Deng X.W."/>
        </authorList>
    </citation>
    <scope>NUCLEOTIDE SEQUENCE [LARGE SCALE GENOMIC DNA]</scope>
    <source>
        <strain evidence="5 6">A2016</strain>
    </source>
</reference>
<sequence>MTLQPASESVELGDDGALPEDDGIGDDEEHGTIHNFEGPVSKVACDRCRRRKIKCSRQDPCAQCLRASLQCTFPEIQNREKRQRILISSLYESKIEHINQKLDELTCLVQRLEVRPDRTFSKPGAMASDLHEVMRSSPSFQKSVPDHEGIDISLLVNVLQVADLLETALNNRNIGDQSSTVADIQSCRRTLQNALGSQSRRSSQNEGPPFARSLLTGLIPREVPLPTIDKVMACLRMAQDHGTTTVPWLGETKSFGDFTLIIVQVCSPGSITDVELIIALSGLYWMFTMCTMWADPDTRGDLKEQADLCQNSLETVLSALNFWLPTTVDAVLAMNLASLYCLQKGKIYACWTFINKAVMLGQALGLHQNNVSSGLSPEERHRRFCLFWSTYCLERPTALRLARPSTIRDQHITIPKPEQYPTLHGLNSSRQSLIHAVEMSRLYGRAYDDLFSPSALALPAAHRITHAQAIAAEWCGLIASKESSMAQWHEDTRGTIGEFMPVEFAQHATRATDHLLLVAINRVAFSQPSPKIPTECIAAARTSLHEHTQCVALLVSYKNDPAMFELWINGGLILFPFVPFDIIFCNIIENANLDDLESLNDFINALESLSKNPEYISCTKQLEIFQALYKLAAVHIKFRAHIQPSHYPPSQTSSSWKDAELERLPNTLAGLAPMRDHDGTWNGSIDTTTVPSILDSQPWTDFGGMDLDPLGTQLGYWIQESGEAFDSLDNT</sequence>
<dbReference type="SMART" id="SM00906">
    <property type="entry name" value="Fungal_trans"/>
    <property type="match status" value="1"/>
</dbReference>
<dbReference type="Proteomes" id="UP001578633">
    <property type="component" value="Chromosome 10"/>
</dbReference>
<dbReference type="InterPro" id="IPR036864">
    <property type="entry name" value="Zn2-C6_fun-type_DNA-bd_sf"/>
</dbReference>
<feature type="compositionally biased region" description="Acidic residues" evidence="3">
    <location>
        <begin position="11"/>
        <end position="29"/>
    </location>
</feature>
<dbReference type="PROSITE" id="PS50048">
    <property type="entry name" value="ZN2_CY6_FUNGAL_2"/>
    <property type="match status" value="1"/>
</dbReference>
<gene>
    <name evidence="5" type="ORF">ACET3X_010008</name>
</gene>
<dbReference type="SUPFAM" id="SSF57701">
    <property type="entry name" value="Zn2/Cys6 DNA-binding domain"/>
    <property type="match status" value="1"/>
</dbReference>
<name>A0ABR3U831_9PLEO</name>
<keyword evidence="6" id="KW-1185">Reference proteome</keyword>
<dbReference type="CDD" id="cd00067">
    <property type="entry name" value="GAL4"/>
    <property type="match status" value="1"/>
</dbReference>
<dbReference type="InterPro" id="IPR050987">
    <property type="entry name" value="AtrR-like"/>
</dbReference>
<dbReference type="Gene3D" id="4.10.240.10">
    <property type="entry name" value="Zn(2)-C6 fungal-type DNA-binding domain"/>
    <property type="match status" value="1"/>
</dbReference>